<dbReference type="Proteomes" id="UP000623301">
    <property type="component" value="Unassembled WGS sequence"/>
</dbReference>
<keyword evidence="1" id="KW-0805">Transcription regulation</keyword>
<dbReference type="InterPro" id="IPR018062">
    <property type="entry name" value="HTH_AraC-typ_CS"/>
</dbReference>
<evidence type="ECO:0000256" key="3">
    <source>
        <dbReference type="ARBA" id="ARBA00023163"/>
    </source>
</evidence>
<gene>
    <name evidence="6" type="ORF">JBL43_09515</name>
</gene>
<dbReference type="PANTHER" id="PTHR43280">
    <property type="entry name" value="ARAC-FAMILY TRANSCRIPTIONAL REGULATOR"/>
    <property type="match status" value="1"/>
</dbReference>
<evidence type="ECO:0000259" key="5">
    <source>
        <dbReference type="PROSITE" id="PS01124"/>
    </source>
</evidence>
<keyword evidence="4" id="KW-0472">Membrane</keyword>
<feature type="transmembrane region" description="Helical" evidence="4">
    <location>
        <begin position="195"/>
        <end position="215"/>
    </location>
</feature>
<keyword evidence="3" id="KW-0804">Transcription</keyword>
<keyword evidence="2" id="KW-0238">DNA-binding</keyword>
<dbReference type="SUPFAM" id="SSF46689">
    <property type="entry name" value="Homeodomain-like"/>
    <property type="match status" value="1"/>
</dbReference>
<keyword evidence="7" id="KW-1185">Reference proteome</keyword>
<feature type="domain" description="HTH araC/xylS-type" evidence="5">
    <location>
        <begin position="251"/>
        <end position="347"/>
    </location>
</feature>
<feature type="transmembrane region" description="Helical" evidence="4">
    <location>
        <begin position="6"/>
        <end position="27"/>
    </location>
</feature>
<organism evidence="6 7">
    <name type="scientific">Aureibaculum flavum</name>
    <dbReference type="NCBI Taxonomy" id="2795986"/>
    <lineage>
        <taxon>Bacteria</taxon>
        <taxon>Pseudomonadati</taxon>
        <taxon>Bacteroidota</taxon>
        <taxon>Flavobacteriia</taxon>
        <taxon>Flavobacteriales</taxon>
        <taxon>Flavobacteriaceae</taxon>
        <taxon>Aureibaculum</taxon>
    </lineage>
</organism>
<dbReference type="PANTHER" id="PTHR43280:SF29">
    <property type="entry name" value="ARAC-FAMILY TRANSCRIPTIONAL REGULATOR"/>
    <property type="match status" value="1"/>
</dbReference>
<keyword evidence="4" id="KW-1133">Transmembrane helix</keyword>
<dbReference type="Pfam" id="PF12833">
    <property type="entry name" value="HTH_18"/>
    <property type="match status" value="1"/>
</dbReference>
<dbReference type="InterPro" id="IPR018060">
    <property type="entry name" value="HTH_AraC"/>
</dbReference>
<dbReference type="RefSeq" id="WP_198841218.1">
    <property type="nucleotide sequence ID" value="NZ_JAEHFJ010000004.1"/>
</dbReference>
<feature type="transmembrane region" description="Helical" evidence="4">
    <location>
        <begin position="171"/>
        <end position="189"/>
    </location>
</feature>
<evidence type="ECO:0000313" key="7">
    <source>
        <dbReference type="Proteomes" id="UP000623301"/>
    </source>
</evidence>
<feature type="transmembrane region" description="Helical" evidence="4">
    <location>
        <begin position="71"/>
        <end position="88"/>
    </location>
</feature>
<dbReference type="EMBL" id="JAEHFJ010000004">
    <property type="protein sequence ID" value="MBJ2174474.1"/>
    <property type="molecule type" value="Genomic_DNA"/>
</dbReference>
<protein>
    <submittedName>
        <fullName evidence="6">AraC family transcriptional regulator</fullName>
    </submittedName>
</protein>
<evidence type="ECO:0000256" key="1">
    <source>
        <dbReference type="ARBA" id="ARBA00023015"/>
    </source>
</evidence>
<dbReference type="PROSITE" id="PS01124">
    <property type="entry name" value="HTH_ARAC_FAMILY_2"/>
    <property type="match status" value="1"/>
</dbReference>
<evidence type="ECO:0000313" key="6">
    <source>
        <dbReference type="EMBL" id="MBJ2174474.1"/>
    </source>
</evidence>
<evidence type="ECO:0000256" key="4">
    <source>
        <dbReference type="SAM" id="Phobius"/>
    </source>
</evidence>
<name>A0ABS0WR56_9FLAO</name>
<evidence type="ECO:0000256" key="2">
    <source>
        <dbReference type="ARBA" id="ARBA00023125"/>
    </source>
</evidence>
<reference evidence="6 7" key="1">
    <citation type="submission" date="2020-12" db="EMBL/GenBank/DDBJ databases">
        <title>Aureibaculum luteum sp. nov. and Aureibaculum flavum sp. nov., novel members of the family Flavobacteriaceae isolated from Antarctic intertidal sediments.</title>
        <authorList>
            <person name="He X."/>
            <person name="Zhang X."/>
        </authorList>
    </citation>
    <scope>NUCLEOTIDE SEQUENCE [LARGE SCALE GENOMIC DNA]</scope>
    <source>
        <strain evidence="6 7">A20</strain>
    </source>
</reference>
<feature type="transmembrane region" description="Helical" evidence="4">
    <location>
        <begin position="100"/>
        <end position="120"/>
    </location>
</feature>
<dbReference type="SMART" id="SM00342">
    <property type="entry name" value="HTH_ARAC"/>
    <property type="match status" value="1"/>
</dbReference>
<accession>A0ABS0WR56</accession>
<dbReference type="Gene3D" id="1.10.10.60">
    <property type="entry name" value="Homeodomain-like"/>
    <property type="match status" value="2"/>
</dbReference>
<keyword evidence="4" id="KW-0812">Transmembrane</keyword>
<sequence length="349" mass="40634">MAFDNPILFFICSIGVFNGFLASFYFLFFSNQKRVQNFFFGLLLSMLSLRIGKSVYILFTERIERDLLISQIGLSACFLIGISLFYYLKSSVENRKTIPQTWKIHYLILAIVVLLIGIILPYRTNVDFWHQYFIHFIYGVWGIYILLSAFILRDIFQKLLQKNEKCTTSELWLVAVFIGNVLIFSAYIIGYFYLYLIGTITFSVVFYGLLIFLLFKNNRENVFQDIPEKYAAKKIEDDKAKSLTVALHQIMLKEQFHKNTNVKLKDIADALDISSHKLSQLLNDNLGKSFTLFINEYRIEEAKQLLLENKQYTLEAIGFEAGFSSKSTFYATFKKINGQTPSEFKKQFS</sequence>
<feature type="transmembrane region" description="Helical" evidence="4">
    <location>
        <begin position="132"/>
        <end position="151"/>
    </location>
</feature>
<proteinExistence type="predicted"/>
<feature type="transmembrane region" description="Helical" evidence="4">
    <location>
        <begin position="39"/>
        <end position="59"/>
    </location>
</feature>
<dbReference type="PROSITE" id="PS00041">
    <property type="entry name" value="HTH_ARAC_FAMILY_1"/>
    <property type="match status" value="1"/>
</dbReference>
<comment type="caution">
    <text evidence="6">The sequence shown here is derived from an EMBL/GenBank/DDBJ whole genome shotgun (WGS) entry which is preliminary data.</text>
</comment>
<dbReference type="InterPro" id="IPR009057">
    <property type="entry name" value="Homeodomain-like_sf"/>
</dbReference>